<feature type="transmembrane region" description="Helical" evidence="5">
    <location>
        <begin position="367"/>
        <end position="385"/>
    </location>
</feature>
<dbReference type="EMBL" id="CAEY01000080">
    <property type="status" value="NOT_ANNOTATED_CDS"/>
    <property type="molecule type" value="Genomic_DNA"/>
</dbReference>
<dbReference type="PANTHER" id="PTHR23507">
    <property type="entry name" value="ZGC:174356"/>
    <property type="match status" value="1"/>
</dbReference>
<dbReference type="Proteomes" id="UP000015104">
    <property type="component" value="Unassembled WGS sequence"/>
</dbReference>
<dbReference type="AlphaFoldDB" id="T1KHT5"/>
<evidence type="ECO:0000256" key="3">
    <source>
        <dbReference type="ARBA" id="ARBA00022989"/>
    </source>
</evidence>
<dbReference type="Gene3D" id="1.20.1250.20">
    <property type="entry name" value="MFS general substrate transporter like domains"/>
    <property type="match status" value="1"/>
</dbReference>
<feature type="transmembrane region" description="Helical" evidence="5">
    <location>
        <begin position="183"/>
        <end position="202"/>
    </location>
</feature>
<keyword evidence="3 5" id="KW-1133">Transmembrane helix</keyword>
<evidence type="ECO:0008006" key="8">
    <source>
        <dbReference type="Google" id="ProtNLM"/>
    </source>
</evidence>
<feature type="transmembrane region" description="Helical" evidence="5">
    <location>
        <begin position="438"/>
        <end position="460"/>
    </location>
</feature>
<dbReference type="PANTHER" id="PTHR23507:SF1">
    <property type="entry name" value="FI18259P1-RELATED"/>
    <property type="match status" value="1"/>
</dbReference>
<reference evidence="7" key="1">
    <citation type="submission" date="2011-08" db="EMBL/GenBank/DDBJ databases">
        <authorList>
            <person name="Rombauts S."/>
        </authorList>
    </citation>
    <scope>NUCLEOTIDE SEQUENCE</scope>
    <source>
        <strain evidence="7">London</strain>
    </source>
</reference>
<proteinExistence type="predicted"/>
<feature type="transmembrane region" description="Helical" evidence="5">
    <location>
        <begin position="406"/>
        <end position="426"/>
    </location>
</feature>
<evidence type="ECO:0000313" key="6">
    <source>
        <dbReference type="EnsemblMetazoa" id="tetur11g05550.1"/>
    </source>
</evidence>
<evidence type="ECO:0000256" key="5">
    <source>
        <dbReference type="SAM" id="Phobius"/>
    </source>
</evidence>
<evidence type="ECO:0000313" key="7">
    <source>
        <dbReference type="Proteomes" id="UP000015104"/>
    </source>
</evidence>
<protein>
    <recommendedName>
        <fullName evidence="8">Major facilitator superfamily (MFS) profile domain-containing protein</fullName>
    </recommendedName>
</protein>
<feature type="transmembrane region" description="Helical" evidence="5">
    <location>
        <begin position="81"/>
        <end position="102"/>
    </location>
</feature>
<keyword evidence="2 5" id="KW-0812">Transmembrane</keyword>
<name>T1KHT5_TETUR</name>
<feature type="transmembrane region" description="Helical" evidence="5">
    <location>
        <begin position="20"/>
        <end position="40"/>
    </location>
</feature>
<comment type="subcellular location">
    <subcellularLocation>
        <location evidence="1">Membrane</location>
        <topology evidence="1">Multi-pass membrane protein</topology>
    </subcellularLocation>
</comment>
<dbReference type="SUPFAM" id="SSF103473">
    <property type="entry name" value="MFS general substrate transporter"/>
    <property type="match status" value="1"/>
</dbReference>
<dbReference type="GO" id="GO:0016020">
    <property type="term" value="C:membrane"/>
    <property type="evidence" value="ECO:0007669"/>
    <property type="project" value="UniProtKB-SubCell"/>
</dbReference>
<feature type="transmembrane region" description="Helical" evidence="5">
    <location>
        <begin position="108"/>
        <end position="127"/>
    </location>
</feature>
<dbReference type="eggNOG" id="KOG2816">
    <property type="taxonomic scope" value="Eukaryota"/>
</dbReference>
<accession>T1KHT5</accession>
<evidence type="ECO:0000256" key="2">
    <source>
        <dbReference type="ARBA" id="ARBA00022692"/>
    </source>
</evidence>
<dbReference type="HOGENOM" id="CLU_028365_0_0_1"/>
<evidence type="ECO:0000256" key="1">
    <source>
        <dbReference type="ARBA" id="ARBA00004141"/>
    </source>
</evidence>
<sequence>MAKISAKEIFNFVKLLRIDLFFFFATLSTSLPNLALNQLIQDKFCINKYLLNKTDCFNLEKSSDFETIQNEVLKETTSLKLYITLMTTIPSIFLSLIMGYWVDKYPSHLRYLLGVAAMANVCANIMAIYQCIYFEMDPYLLLLTCLVPVLTGSGTLVSVGTYTYATKKTPAKYRSIRFTVLELFLFATIPIANLAGGGIVASKPWFANQLRNYIGVYIVSSVCAIFAAIWVVIFLYDSVDETKSNEPVKVDETSSLNAKVNKKSLKQIIYDVIKPNNILIATRCVFKRRPNNAHWFLISNIVAGFLANIGYLAEQNIGYQFSQRVYHWSASQIGLFNSVIIVFPAAGIIIGPPLFIHKMKLHETAVAIIGISSLIVLSFAVLLDLSNIVDRSITSRLIHADEVGQVYAFTAVIGSFNPVISSLFYTEIFQATVDFNPGLVYIFGAMLFIYPLLNAIWLNINKQKWDLVLIGEMQNSDNETIDLAIVELLKFLPITWPYSRAVPSVQPM</sequence>
<feature type="transmembrane region" description="Helical" evidence="5">
    <location>
        <begin position="293"/>
        <end position="313"/>
    </location>
</feature>
<feature type="transmembrane region" description="Helical" evidence="5">
    <location>
        <begin position="334"/>
        <end position="355"/>
    </location>
</feature>
<keyword evidence="4 5" id="KW-0472">Membrane</keyword>
<keyword evidence="7" id="KW-1185">Reference proteome</keyword>
<evidence type="ECO:0000256" key="4">
    <source>
        <dbReference type="ARBA" id="ARBA00023136"/>
    </source>
</evidence>
<dbReference type="GO" id="GO:0022857">
    <property type="term" value="F:transmembrane transporter activity"/>
    <property type="evidence" value="ECO:0007669"/>
    <property type="project" value="TreeGrafter"/>
</dbReference>
<feature type="transmembrane region" description="Helical" evidence="5">
    <location>
        <begin position="214"/>
        <end position="236"/>
    </location>
</feature>
<reference evidence="6" key="2">
    <citation type="submission" date="2015-06" db="UniProtKB">
        <authorList>
            <consortium name="EnsemblMetazoa"/>
        </authorList>
    </citation>
    <scope>IDENTIFICATION</scope>
</reference>
<dbReference type="InterPro" id="IPR036259">
    <property type="entry name" value="MFS_trans_sf"/>
</dbReference>
<dbReference type="EnsemblMetazoa" id="tetur11g05550.1">
    <property type="protein sequence ID" value="tetur11g05550.1"/>
    <property type="gene ID" value="tetur11g05550"/>
</dbReference>
<organism evidence="6 7">
    <name type="scientific">Tetranychus urticae</name>
    <name type="common">Two-spotted spider mite</name>
    <dbReference type="NCBI Taxonomy" id="32264"/>
    <lineage>
        <taxon>Eukaryota</taxon>
        <taxon>Metazoa</taxon>
        <taxon>Ecdysozoa</taxon>
        <taxon>Arthropoda</taxon>
        <taxon>Chelicerata</taxon>
        <taxon>Arachnida</taxon>
        <taxon>Acari</taxon>
        <taxon>Acariformes</taxon>
        <taxon>Trombidiformes</taxon>
        <taxon>Prostigmata</taxon>
        <taxon>Eleutherengona</taxon>
        <taxon>Raphignathae</taxon>
        <taxon>Tetranychoidea</taxon>
        <taxon>Tetranychidae</taxon>
        <taxon>Tetranychus</taxon>
    </lineage>
</organism>
<feature type="transmembrane region" description="Helical" evidence="5">
    <location>
        <begin position="139"/>
        <end position="163"/>
    </location>
</feature>